<evidence type="ECO:0000313" key="4">
    <source>
        <dbReference type="EMBL" id="CAE8740429.1"/>
    </source>
</evidence>
<feature type="transmembrane region" description="Helical" evidence="1">
    <location>
        <begin position="98"/>
        <end position="118"/>
    </location>
</feature>
<dbReference type="Proteomes" id="UP000654075">
    <property type="component" value="Unassembled WGS sequence"/>
</dbReference>
<evidence type="ECO:0008006" key="6">
    <source>
        <dbReference type="Google" id="ProtNLM"/>
    </source>
</evidence>
<evidence type="ECO:0000256" key="1">
    <source>
        <dbReference type="SAM" id="Phobius"/>
    </source>
</evidence>
<name>A0A813EUG1_POLGL</name>
<keyword evidence="5" id="KW-1185">Reference proteome</keyword>
<dbReference type="Proteomes" id="UP000626109">
    <property type="component" value="Unassembled WGS sequence"/>
</dbReference>
<sequence length="126" mass="13086">MSVLLILLWASFLRLGDLAEPQSGGSGTRDVEAHAVQCMASHTRPKAAVLLQQHLNNNNNKPSAPAVAEAPGRKAAIAALAIVCAGIAIYTLLRYSLLVAIVAVVVFVVIGGGGDVVLKQLGYQTT</sequence>
<feature type="transmembrane region" description="Helical" evidence="1">
    <location>
        <begin position="75"/>
        <end position="93"/>
    </location>
</feature>
<protein>
    <recommendedName>
        <fullName evidence="6">H(+)-exporting diphosphatase</fullName>
    </recommendedName>
</protein>
<reference evidence="3" key="1">
    <citation type="submission" date="2021-02" db="EMBL/GenBank/DDBJ databases">
        <authorList>
            <person name="Dougan E. K."/>
            <person name="Rhodes N."/>
            <person name="Thang M."/>
            <person name="Chan C."/>
        </authorList>
    </citation>
    <scope>NUCLEOTIDE SEQUENCE</scope>
</reference>
<evidence type="ECO:0000313" key="5">
    <source>
        <dbReference type="Proteomes" id="UP000654075"/>
    </source>
</evidence>
<keyword evidence="1" id="KW-1133">Transmembrane helix</keyword>
<dbReference type="EMBL" id="CAJNNW010037259">
    <property type="protein sequence ID" value="CAE8740429.1"/>
    <property type="molecule type" value="Genomic_DNA"/>
</dbReference>
<keyword evidence="2" id="KW-0732">Signal</keyword>
<gene>
    <name evidence="3" type="ORF">PGLA1383_LOCUS22160</name>
    <name evidence="4" type="ORF">PGLA2088_LOCUS50032</name>
</gene>
<dbReference type="EMBL" id="CAJNNV010015915">
    <property type="protein sequence ID" value="CAE8603965.1"/>
    <property type="molecule type" value="Genomic_DNA"/>
</dbReference>
<keyword evidence="1" id="KW-0812">Transmembrane</keyword>
<feature type="signal peptide" evidence="2">
    <location>
        <begin position="1"/>
        <end position="19"/>
    </location>
</feature>
<organism evidence="3 5">
    <name type="scientific">Polarella glacialis</name>
    <name type="common">Dinoflagellate</name>
    <dbReference type="NCBI Taxonomy" id="89957"/>
    <lineage>
        <taxon>Eukaryota</taxon>
        <taxon>Sar</taxon>
        <taxon>Alveolata</taxon>
        <taxon>Dinophyceae</taxon>
        <taxon>Suessiales</taxon>
        <taxon>Suessiaceae</taxon>
        <taxon>Polarella</taxon>
    </lineage>
</organism>
<dbReference type="AlphaFoldDB" id="A0A813EUG1"/>
<keyword evidence="1" id="KW-0472">Membrane</keyword>
<evidence type="ECO:0000256" key="2">
    <source>
        <dbReference type="SAM" id="SignalP"/>
    </source>
</evidence>
<evidence type="ECO:0000313" key="3">
    <source>
        <dbReference type="EMBL" id="CAE8603965.1"/>
    </source>
</evidence>
<accession>A0A813EUG1</accession>
<feature type="chain" id="PRO_5036408809" description="H(+)-exporting diphosphatase" evidence="2">
    <location>
        <begin position="20"/>
        <end position="126"/>
    </location>
</feature>
<proteinExistence type="predicted"/>
<comment type="caution">
    <text evidence="3">The sequence shown here is derived from an EMBL/GenBank/DDBJ whole genome shotgun (WGS) entry which is preliminary data.</text>
</comment>